<sequence length="167" mass="19758">MTKFRRKTHVRIYHFEESGGKSSIKDMRRNETEDEVGKLEKVDVEEVEEEQWIEVSRKHSRNGRKRRNMVVGRCKENDELTGVKKEWLHLGKLRNGTTVEQVETFLQKYFPNLEVSVECVDSKGSNCSFRLGVDYSNKEILMNSEVWPENVTLRRFLFRRHVGVLPQ</sequence>
<evidence type="ECO:0000313" key="1">
    <source>
        <dbReference type="EMBL" id="KAK9507017.1"/>
    </source>
</evidence>
<protein>
    <recommendedName>
        <fullName evidence="3">RRM domain-containing protein</fullName>
    </recommendedName>
</protein>
<evidence type="ECO:0000313" key="2">
    <source>
        <dbReference type="Proteomes" id="UP001461498"/>
    </source>
</evidence>
<name>A0AAW1D984_9HEMI</name>
<proteinExistence type="predicted"/>
<dbReference type="EMBL" id="JAPXFL010000005">
    <property type="protein sequence ID" value="KAK9507017.1"/>
    <property type="molecule type" value="Genomic_DNA"/>
</dbReference>
<accession>A0AAW1D984</accession>
<keyword evidence="2" id="KW-1185">Reference proteome</keyword>
<evidence type="ECO:0008006" key="3">
    <source>
        <dbReference type="Google" id="ProtNLM"/>
    </source>
</evidence>
<gene>
    <name evidence="1" type="ORF">O3M35_008850</name>
</gene>
<organism evidence="1 2">
    <name type="scientific">Rhynocoris fuscipes</name>
    <dbReference type="NCBI Taxonomy" id="488301"/>
    <lineage>
        <taxon>Eukaryota</taxon>
        <taxon>Metazoa</taxon>
        <taxon>Ecdysozoa</taxon>
        <taxon>Arthropoda</taxon>
        <taxon>Hexapoda</taxon>
        <taxon>Insecta</taxon>
        <taxon>Pterygota</taxon>
        <taxon>Neoptera</taxon>
        <taxon>Paraneoptera</taxon>
        <taxon>Hemiptera</taxon>
        <taxon>Heteroptera</taxon>
        <taxon>Panheteroptera</taxon>
        <taxon>Cimicomorpha</taxon>
        <taxon>Reduviidae</taxon>
        <taxon>Harpactorinae</taxon>
        <taxon>Harpactorini</taxon>
        <taxon>Rhynocoris</taxon>
    </lineage>
</organism>
<dbReference type="Proteomes" id="UP001461498">
    <property type="component" value="Unassembled WGS sequence"/>
</dbReference>
<reference evidence="1 2" key="1">
    <citation type="submission" date="2022-12" db="EMBL/GenBank/DDBJ databases">
        <title>Chromosome-level genome assembly of true bugs.</title>
        <authorList>
            <person name="Ma L."/>
            <person name="Li H."/>
        </authorList>
    </citation>
    <scope>NUCLEOTIDE SEQUENCE [LARGE SCALE GENOMIC DNA]</scope>
    <source>
        <strain evidence="1">Lab_2022b</strain>
    </source>
</reference>
<comment type="caution">
    <text evidence="1">The sequence shown here is derived from an EMBL/GenBank/DDBJ whole genome shotgun (WGS) entry which is preliminary data.</text>
</comment>
<dbReference type="AlphaFoldDB" id="A0AAW1D984"/>